<dbReference type="SUPFAM" id="SSF51735">
    <property type="entry name" value="NAD(P)-binding Rossmann-fold domains"/>
    <property type="match status" value="1"/>
</dbReference>
<comment type="caution">
    <text evidence="1">The sequence shown here is derived from an EMBL/GenBank/DDBJ whole genome shotgun (WGS) entry which is preliminary data.</text>
</comment>
<evidence type="ECO:0000313" key="1">
    <source>
        <dbReference type="EMBL" id="MDP9889600.1"/>
    </source>
</evidence>
<dbReference type="Proteomes" id="UP001226577">
    <property type="component" value="Unassembled WGS sequence"/>
</dbReference>
<organism evidence="1 2">
    <name type="scientific">Pseudarthrobacter enclensis</name>
    <dbReference type="NCBI Taxonomy" id="993070"/>
    <lineage>
        <taxon>Bacteria</taxon>
        <taxon>Bacillati</taxon>
        <taxon>Actinomycetota</taxon>
        <taxon>Actinomycetes</taxon>
        <taxon>Micrococcales</taxon>
        <taxon>Micrococcaceae</taxon>
        <taxon>Pseudarthrobacter</taxon>
    </lineage>
</organism>
<proteinExistence type="predicted"/>
<name>A0ABT9RXW8_9MICC</name>
<protein>
    <submittedName>
        <fullName evidence="1">Uncharacterized protein</fullName>
    </submittedName>
</protein>
<dbReference type="EMBL" id="JAUSRE010000017">
    <property type="protein sequence ID" value="MDP9889600.1"/>
    <property type="molecule type" value="Genomic_DNA"/>
</dbReference>
<gene>
    <name evidence="1" type="ORF">J2X98_003211</name>
</gene>
<dbReference type="InterPro" id="IPR036291">
    <property type="entry name" value="NAD(P)-bd_dom_sf"/>
</dbReference>
<evidence type="ECO:0000313" key="2">
    <source>
        <dbReference type="Proteomes" id="UP001226577"/>
    </source>
</evidence>
<sequence>MKKPFGSSAPSKPWWKTTASTGHVPANRIATCAQWTTASWLMGAGRVIVVDHLEYRLEKARSFA</sequence>
<accession>A0ABT9RXW8</accession>
<keyword evidence="2" id="KW-1185">Reference proteome</keyword>
<reference evidence="1 2" key="1">
    <citation type="submission" date="2023-07" db="EMBL/GenBank/DDBJ databases">
        <title>Sorghum-associated microbial communities from plants grown in Nebraska, USA.</title>
        <authorList>
            <person name="Schachtman D."/>
        </authorList>
    </citation>
    <scope>NUCLEOTIDE SEQUENCE [LARGE SCALE GENOMIC DNA]</scope>
    <source>
        <strain evidence="1 2">CC222</strain>
    </source>
</reference>
<dbReference type="Gene3D" id="3.40.50.720">
    <property type="entry name" value="NAD(P)-binding Rossmann-like Domain"/>
    <property type="match status" value="1"/>
</dbReference>